<dbReference type="EMBL" id="CP144752">
    <property type="protein sequence ID" value="WVZ91497.1"/>
    <property type="molecule type" value="Genomic_DNA"/>
</dbReference>
<keyword evidence="1" id="KW-1015">Disulfide bond</keyword>
<dbReference type="GO" id="GO:0005739">
    <property type="term" value="C:mitochondrion"/>
    <property type="evidence" value="ECO:0007669"/>
    <property type="project" value="TreeGrafter"/>
</dbReference>
<sequence length="79" mass="8605">MGQRAAEAAFGPRTFRIQHIHEQEAAAAAAEPSSPCEVHAAAFQDCINQNGSDISRCQFYVNILNDCRRRGQAAIVETS</sequence>
<protein>
    <recommendedName>
        <fullName evidence="2">CHCH domain-containing protein</fullName>
    </recommendedName>
</protein>
<feature type="domain" description="CHCH" evidence="2">
    <location>
        <begin position="36"/>
        <end position="70"/>
    </location>
</feature>
<dbReference type="Proteomes" id="UP001341281">
    <property type="component" value="Chromosome 08"/>
</dbReference>
<gene>
    <name evidence="3" type="ORF">U9M48_037661</name>
</gene>
<dbReference type="AlphaFoldDB" id="A0AAQ3XCN0"/>
<evidence type="ECO:0000313" key="4">
    <source>
        <dbReference type="Proteomes" id="UP001341281"/>
    </source>
</evidence>
<organism evidence="3 4">
    <name type="scientific">Paspalum notatum var. saurae</name>
    <dbReference type="NCBI Taxonomy" id="547442"/>
    <lineage>
        <taxon>Eukaryota</taxon>
        <taxon>Viridiplantae</taxon>
        <taxon>Streptophyta</taxon>
        <taxon>Embryophyta</taxon>
        <taxon>Tracheophyta</taxon>
        <taxon>Spermatophyta</taxon>
        <taxon>Magnoliopsida</taxon>
        <taxon>Liliopsida</taxon>
        <taxon>Poales</taxon>
        <taxon>Poaceae</taxon>
        <taxon>PACMAD clade</taxon>
        <taxon>Panicoideae</taxon>
        <taxon>Andropogonodae</taxon>
        <taxon>Paspaleae</taxon>
        <taxon>Paspalinae</taxon>
        <taxon>Paspalum</taxon>
    </lineage>
</organism>
<evidence type="ECO:0000313" key="3">
    <source>
        <dbReference type="EMBL" id="WVZ91497.1"/>
    </source>
</evidence>
<accession>A0AAQ3XCN0</accession>
<keyword evidence="4" id="KW-1185">Reference proteome</keyword>
<name>A0AAQ3XCN0_PASNO</name>
<dbReference type="PANTHER" id="PTHR13523">
    <property type="entry name" value="COILED-COIL-HELIX-COILED-COIL-HELIX DOMAIN CONTAINING 2/NUR77"/>
    <property type="match status" value="1"/>
</dbReference>
<evidence type="ECO:0000256" key="1">
    <source>
        <dbReference type="ARBA" id="ARBA00023157"/>
    </source>
</evidence>
<dbReference type="GO" id="GO:0007005">
    <property type="term" value="P:mitochondrion organization"/>
    <property type="evidence" value="ECO:0007669"/>
    <property type="project" value="InterPro"/>
</dbReference>
<dbReference type="GO" id="GO:0005634">
    <property type="term" value="C:nucleus"/>
    <property type="evidence" value="ECO:0007669"/>
    <property type="project" value="TreeGrafter"/>
</dbReference>
<dbReference type="PANTHER" id="PTHR13523:SF2">
    <property type="entry name" value="COILED-COIL-HELIX-COILED-COIL-HELIX DOMAIN CONTAINING 2, ISOFORM A-RELATED"/>
    <property type="match status" value="1"/>
</dbReference>
<dbReference type="InterPro" id="IPR010625">
    <property type="entry name" value="CHCH"/>
</dbReference>
<dbReference type="Gene3D" id="1.10.287.1130">
    <property type="entry name" value="CytochromE C oxidase copper chaperone"/>
    <property type="match status" value="1"/>
</dbReference>
<evidence type="ECO:0000259" key="2">
    <source>
        <dbReference type="Pfam" id="PF06747"/>
    </source>
</evidence>
<dbReference type="SUPFAM" id="SSF47072">
    <property type="entry name" value="Cysteine alpha-hairpin motif"/>
    <property type="match status" value="1"/>
</dbReference>
<reference evidence="3 4" key="1">
    <citation type="submission" date="2024-02" db="EMBL/GenBank/DDBJ databases">
        <title>High-quality chromosome-scale genome assembly of Pensacola bahiagrass (Paspalum notatum Flugge var. saurae).</title>
        <authorList>
            <person name="Vega J.M."/>
            <person name="Podio M."/>
            <person name="Orjuela J."/>
            <person name="Siena L.A."/>
            <person name="Pessino S.C."/>
            <person name="Combes M.C."/>
            <person name="Mariac C."/>
            <person name="Albertini E."/>
            <person name="Pupilli F."/>
            <person name="Ortiz J.P.A."/>
            <person name="Leblanc O."/>
        </authorList>
    </citation>
    <scope>NUCLEOTIDE SEQUENCE [LARGE SCALE GENOMIC DNA]</scope>
    <source>
        <strain evidence="3">R1</strain>
        <tissue evidence="3">Leaf</tissue>
    </source>
</reference>
<dbReference type="Pfam" id="PF06747">
    <property type="entry name" value="CHCH"/>
    <property type="match status" value="1"/>
</dbReference>
<dbReference type="InterPro" id="IPR009069">
    <property type="entry name" value="Cys_alpha_HP_mot_SF"/>
</dbReference>
<proteinExistence type="predicted"/>
<dbReference type="InterPro" id="IPR055304">
    <property type="entry name" value="CHCHD2/10-like"/>
</dbReference>